<evidence type="ECO:0000313" key="3">
    <source>
        <dbReference type="Ensembl" id="ENSEBUP00000023540.1"/>
    </source>
</evidence>
<reference evidence="3" key="1">
    <citation type="submission" date="2025-08" db="UniProtKB">
        <authorList>
            <consortium name="Ensembl"/>
        </authorList>
    </citation>
    <scope>IDENTIFICATION</scope>
</reference>
<feature type="region of interest" description="Disordered" evidence="1">
    <location>
        <begin position="89"/>
        <end position="112"/>
    </location>
</feature>
<dbReference type="PROSITE" id="PS50853">
    <property type="entry name" value="FN3"/>
    <property type="match status" value="1"/>
</dbReference>
<feature type="domain" description="Fibronectin type-III" evidence="2">
    <location>
        <begin position="5"/>
        <end position="107"/>
    </location>
</feature>
<accession>A0A8C4R3E9</accession>
<organism evidence="3 4">
    <name type="scientific">Eptatretus burgeri</name>
    <name type="common">Inshore hagfish</name>
    <dbReference type="NCBI Taxonomy" id="7764"/>
    <lineage>
        <taxon>Eukaryota</taxon>
        <taxon>Metazoa</taxon>
        <taxon>Chordata</taxon>
        <taxon>Craniata</taxon>
        <taxon>Vertebrata</taxon>
        <taxon>Cyclostomata</taxon>
        <taxon>Myxini</taxon>
        <taxon>Myxiniformes</taxon>
        <taxon>Myxinidae</taxon>
        <taxon>Eptatretinae</taxon>
        <taxon>Eptatretus</taxon>
    </lineage>
</organism>
<dbReference type="InterPro" id="IPR003961">
    <property type="entry name" value="FN3_dom"/>
</dbReference>
<dbReference type="Ensembl" id="ENSEBUT00000024115.1">
    <property type="protein sequence ID" value="ENSEBUP00000023540.1"/>
    <property type="gene ID" value="ENSEBUG00000014505.1"/>
</dbReference>
<dbReference type="SUPFAM" id="SSF49265">
    <property type="entry name" value="Fibronectin type III"/>
    <property type="match status" value="1"/>
</dbReference>
<proteinExistence type="predicted"/>
<dbReference type="CDD" id="cd00063">
    <property type="entry name" value="FN3"/>
    <property type="match status" value="1"/>
</dbReference>
<evidence type="ECO:0000256" key="1">
    <source>
        <dbReference type="SAM" id="MobiDB-lite"/>
    </source>
</evidence>
<evidence type="ECO:0000313" key="4">
    <source>
        <dbReference type="Proteomes" id="UP000694388"/>
    </source>
</evidence>
<evidence type="ECO:0000259" key="2">
    <source>
        <dbReference type="PROSITE" id="PS50853"/>
    </source>
</evidence>
<dbReference type="InterPro" id="IPR013783">
    <property type="entry name" value="Ig-like_fold"/>
</dbReference>
<name>A0A8C4R3E9_EPTBU</name>
<dbReference type="Pfam" id="PF00041">
    <property type="entry name" value="fn3"/>
    <property type="match status" value="1"/>
</dbReference>
<protein>
    <recommendedName>
        <fullName evidence="2">Fibronectin type-III domain-containing protein</fullName>
    </recommendedName>
</protein>
<reference evidence="3" key="2">
    <citation type="submission" date="2025-09" db="UniProtKB">
        <authorList>
            <consortium name="Ensembl"/>
        </authorList>
    </citation>
    <scope>IDENTIFICATION</scope>
</reference>
<dbReference type="Proteomes" id="UP000694388">
    <property type="component" value="Unplaced"/>
</dbReference>
<keyword evidence="4" id="KW-1185">Reference proteome</keyword>
<dbReference type="Gene3D" id="2.60.40.10">
    <property type="entry name" value="Immunoglobulins"/>
    <property type="match status" value="1"/>
</dbReference>
<dbReference type="AlphaFoldDB" id="A0A8C4R3E9"/>
<sequence length="112" mass="12608">MRVREPRRLQVHQNGGVQKVVKQGVLWVSWQEPDTGGLGSKVEYRLHFGPVNATSHTELVMKETQLNLTDLRPAQPYWFRVSARPDGRSFSGPWSPWSPDSIATPPLVTDGC</sequence>
<dbReference type="InterPro" id="IPR036116">
    <property type="entry name" value="FN3_sf"/>
</dbReference>